<dbReference type="EMBL" id="ML145140">
    <property type="protein sequence ID" value="TBU57174.1"/>
    <property type="molecule type" value="Genomic_DNA"/>
</dbReference>
<evidence type="ECO:0000313" key="2">
    <source>
        <dbReference type="EMBL" id="TBU31234.1"/>
    </source>
</evidence>
<dbReference type="EMBL" id="ML143400">
    <property type="protein sequence ID" value="TBU31234.1"/>
    <property type="molecule type" value="Genomic_DNA"/>
</dbReference>
<evidence type="ECO:0000313" key="3">
    <source>
        <dbReference type="EMBL" id="TBU57174.1"/>
    </source>
</evidence>
<sequence length="205" mass="21296">MIVNAAFALSLLSATYAFTVGRRDDSPADADLLASCPGGPGSKAVEKADKCTLVNIVNNPDIRVWKPLGDPQLNCGGGTEDITVTLGGSTTVTQTTEVNANLGVNVEGITIGGGVSTSSSSSSTESQSVQFSIPPGKQAVYVAGVEHSSQTGNVQVNYGDRQFGHFIWFTGATVTQLTPKPDDVEFNVLQTDCGTDPRDVSSLPQ</sequence>
<organism evidence="2">
    <name type="scientific">Dichomitus squalens</name>
    <dbReference type="NCBI Taxonomy" id="114155"/>
    <lineage>
        <taxon>Eukaryota</taxon>
        <taxon>Fungi</taxon>
        <taxon>Dikarya</taxon>
        <taxon>Basidiomycota</taxon>
        <taxon>Agaricomycotina</taxon>
        <taxon>Agaricomycetes</taxon>
        <taxon>Polyporales</taxon>
        <taxon>Polyporaceae</taxon>
        <taxon>Dichomitus</taxon>
    </lineage>
</organism>
<keyword evidence="4" id="KW-1185">Reference proteome</keyword>
<name>A0A4Q9MTK0_9APHY</name>
<dbReference type="OMA" id="DKCTLVN"/>
<evidence type="ECO:0000256" key="1">
    <source>
        <dbReference type="SAM" id="SignalP"/>
    </source>
</evidence>
<dbReference type="Proteomes" id="UP000292957">
    <property type="component" value="Unassembled WGS sequence"/>
</dbReference>
<protein>
    <submittedName>
        <fullName evidence="2">Uncharacterized protein</fullName>
    </submittedName>
</protein>
<feature type="signal peptide" evidence="1">
    <location>
        <begin position="1"/>
        <end position="17"/>
    </location>
</feature>
<reference evidence="2 4" key="1">
    <citation type="submission" date="2019-01" db="EMBL/GenBank/DDBJ databases">
        <title>Draft genome sequences of three monokaryotic isolates of the white-rot basidiomycete fungus Dichomitus squalens.</title>
        <authorList>
            <consortium name="DOE Joint Genome Institute"/>
            <person name="Lopez S.C."/>
            <person name="Andreopoulos B."/>
            <person name="Pangilinan J."/>
            <person name="Lipzen A."/>
            <person name="Riley R."/>
            <person name="Ahrendt S."/>
            <person name="Ng V."/>
            <person name="Barry K."/>
            <person name="Daum C."/>
            <person name="Grigoriev I.V."/>
            <person name="Hilden K.S."/>
            <person name="Makela M.R."/>
            <person name="de Vries R.P."/>
        </authorList>
    </citation>
    <scope>NUCLEOTIDE SEQUENCE [LARGE SCALE GENOMIC DNA]</scope>
    <source>
        <strain evidence="3 4">CBS 464.89</strain>
        <strain evidence="2">OM18370.1</strain>
    </source>
</reference>
<evidence type="ECO:0000313" key="4">
    <source>
        <dbReference type="Proteomes" id="UP000292082"/>
    </source>
</evidence>
<keyword evidence="1" id="KW-0732">Signal</keyword>
<feature type="chain" id="PRO_5040683952" evidence="1">
    <location>
        <begin position="18"/>
        <end position="205"/>
    </location>
</feature>
<gene>
    <name evidence="3" type="ORF">BD310DRAFT_822031</name>
    <name evidence="2" type="ORF">BD311DRAFT_132558</name>
</gene>
<dbReference type="OrthoDB" id="2735305at2759"/>
<proteinExistence type="predicted"/>
<accession>A0A4Q9MTK0</accession>
<dbReference type="AlphaFoldDB" id="A0A4Q9MTK0"/>
<dbReference type="Proteomes" id="UP000292082">
    <property type="component" value="Unassembled WGS sequence"/>
</dbReference>